<organism evidence="1 2">
    <name type="scientific">Ancylostoma ceylanicum</name>
    <dbReference type="NCBI Taxonomy" id="53326"/>
    <lineage>
        <taxon>Eukaryota</taxon>
        <taxon>Metazoa</taxon>
        <taxon>Ecdysozoa</taxon>
        <taxon>Nematoda</taxon>
        <taxon>Chromadorea</taxon>
        <taxon>Rhabditida</taxon>
        <taxon>Rhabditina</taxon>
        <taxon>Rhabditomorpha</taxon>
        <taxon>Strongyloidea</taxon>
        <taxon>Ancylostomatidae</taxon>
        <taxon>Ancylostomatinae</taxon>
        <taxon>Ancylostoma</taxon>
    </lineage>
</organism>
<dbReference type="AlphaFoldDB" id="A0A016T108"/>
<sequence length="92" mass="10707">MRQMVLREGIEEHDEIQAKFHNDYPHVGCGWLMPNKITSKSIGTSYVAMDFRGWEFFGFQMKPEWIRNGTNIIQNTYSLGIHEKSASKILSK</sequence>
<keyword evidence="2" id="KW-1185">Reference proteome</keyword>
<dbReference type="Proteomes" id="UP000024635">
    <property type="component" value="Unassembled WGS sequence"/>
</dbReference>
<name>A0A016T108_9BILA</name>
<comment type="caution">
    <text evidence="1">The sequence shown here is derived from an EMBL/GenBank/DDBJ whole genome shotgun (WGS) entry which is preliminary data.</text>
</comment>
<protein>
    <submittedName>
        <fullName evidence="1">Uncharacterized protein</fullName>
    </submittedName>
</protein>
<reference evidence="2" key="1">
    <citation type="journal article" date="2015" name="Nat. Genet.">
        <title>The genome and transcriptome of the zoonotic hookworm Ancylostoma ceylanicum identify infection-specific gene families.</title>
        <authorList>
            <person name="Schwarz E.M."/>
            <person name="Hu Y."/>
            <person name="Antoshechkin I."/>
            <person name="Miller M.M."/>
            <person name="Sternberg P.W."/>
            <person name="Aroian R.V."/>
        </authorList>
    </citation>
    <scope>NUCLEOTIDE SEQUENCE</scope>
    <source>
        <strain evidence="2">HY135</strain>
    </source>
</reference>
<evidence type="ECO:0000313" key="2">
    <source>
        <dbReference type="Proteomes" id="UP000024635"/>
    </source>
</evidence>
<dbReference type="EMBL" id="JARK01001487">
    <property type="protein sequence ID" value="EYB96377.1"/>
    <property type="molecule type" value="Genomic_DNA"/>
</dbReference>
<evidence type="ECO:0000313" key="1">
    <source>
        <dbReference type="EMBL" id="EYB96377.1"/>
    </source>
</evidence>
<accession>A0A016T108</accession>
<proteinExistence type="predicted"/>
<gene>
    <name evidence="1" type="primary">Acey_s0151.g2838</name>
    <name evidence="1" type="ORF">Y032_0151g2838</name>
</gene>